<evidence type="ECO:0000313" key="4">
    <source>
        <dbReference type="EMBL" id="KAG6657617.1"/>
    </source>
</evidence>
<protein>
    <recommendedName>
        <fullName evidence="6">Transmembrane protein</fullName>
    </recommendedName>
</protein>
<dbReference type="GO" id="GO:0009941">
    <property type="term" value="C:chloroplast envelope"/>
    <property type="evidence" value="ECO:0007669"/>
    <property type="project" value="TreeGrafter"/>
</dbReference>
<feature type="region of interest" description="Disordered" evidence="2">
    <location>
        <begin position="6"/>
        <end position="37"/>
    </location>
</feature>
<gene>
    <name evidence="4" type="ORF">CIPAW_04G102700</name>
</gene>
<keyword evidence="5" id="KW-1185">Reference proteome</keyword>
<reference evidence="4" key="1">
    <citation type="submission" date="2020-12" db="EMBL/GenBank/DDBJ databases">
        <title>WGS assembly of Carya illinoinensis cv. Pawnee.</title>
        <authorList>
            <person name="Platts A."/>
            <person name="Shu S."/>
            <person name="Wright S."/>
            <person name="Barry K."/>
            <person name="Edger P."/>
            <person name="Pires J.C."/>
            <person name="Schmutz J."/>
        </authorList>
    </citation>
    <scope>NUCLEOTIDE SEQUENCE</scope>
    <source>
        <tissue evidence="4">Leaf</tissue>
    </source>
</reference>
<evidence type="ECO:0000256" key="1">
    <source>
        <dbReference type="SAM" id="Coils"/>
    </source>
</evidence>
<comment type="caution">
    <text evidence="4">The sequence shown here is derived from an EMBL/GenBank/DDBJ whole genome shotgun (WGS) entry which is preliminary data.</text>
</comment>
<feature type="transmembrane region" description="Helical" evidence="3">
    <location>
        <begin position="93"/>
        <end position="115"/>
    </location>
</feature>
<dbReference type="PANTHER" id="PTHR36408">
    <property type="entry name" value="TRANSMEMBRANE PROTEIN"/>
    <property type="match status" value="1"/>
</dbReference>
<sequence>MSLAFQNLFSNSPSRSTLSFTTTTSSSPPNTRTLSPPPISRCLSSSQNLTHLSLRPFNLAFFKTHDPICLRVYGSQAAARSDDVLGGSGLDSFLSIAELLCLVSSVAVLSIGFLANLAVLSSSKKAVLVEIGNRVSVWGFVFLAGGAAIGAWIRRRQWRGMCRETVKGGVHVNLLERVEKLEEDLRSSETIIRVLSRQLEKLGIRFRVTRKALKEPIAESCRKYTIRNAQLEGRRKRPQIHEFYKAKGTGAIVCCHPHIKRFLNINDCSFDSKELGVHSNVSGTRRDSGKGAW</sequence>
<feature type="transmembrane region" description="Helical" evidence="3">
    <location>
        <begin position="135"/>
        <end position="153"/>
    </location>
</feature>
<evidence type="ECO:0000256" key="3">
    <source>
        <dbReference type="SAM" id="Phobius"/>
    </source>
</evidence>
<dbReference type="PANTHER" id="PTHR36408:SF1">
    <property type="entry name" value="TRANSMEMBRANE PROTEIN"/>
    <property type="match status" value="1"/>
</dbReference>
<keyword evidence="3" id="KW-1133">Transmembrane helix</keyword>
<name>A0A8T1QSY9_CARIL</name>
<dbReference type="Proteomes" id="UP000811609">
    <property type="component" value="Chromosome 4"/>
</dbReference>
<dbReference type="AlphaFoldDB" id="A0A8T1QSY9"/>
<feature type="compositionally biased region" description="Low complexity" evidence="2">
    <location>
        <begin position="12"/>
        <end position="34"/>
    </location>
</feature>
<keyword evidence="3" id="KW-0812">Transmembrane</keyword>
<proteinExistence type="predicted"/>
<keyword evidence="1" id="KW-0175">Coiled coil</keyword>
<keyword evidence="3" id="KW-0472">Membrane</keyword>
<dbReference type="EMBL" id="CM031812">
    <property type="protein sequence ID" value="KAG6657617.1"/>
    <property type="molecule type" value="Genomic_DNA"/>
</dbReference>
<organism evidence="4 5">
    <name type="scientific">Carya illinoinensis</name>
    <name type="common">Pecan</name>
    <dbReference type="NCBI Taxonomy" id="32201"/>
    <lineage>
        <taxon>Eukaryota</taxon>
        <taxon>Viridiplantae</taxon>
        <taxon>Streptophyta</taxon>
        <taxon>Embryophyta</taxon>
        <taxon>Tracheophyta</taxon>
        <taxon>Spermatophyta</taxon>
        <taxon>Magnoliopsida</taxon>
        <taxon>eudicotyledons</taxon>
        <taxon>Gunneridae</taxon>
        <taxon>Pentapetalae</taxon>
        <taxon>rosids</taxon>
        <taxon>fabids</taxon>
        <taxon>Fagales</taxon>
        <taxon>Juglandaceae</taxon>
        <taxon>Carya</taxon>
    </lineage>
</organism>
<evidence type="ECO:0000256" key="2">
    <source>
        <dbReference type="SAM" id="MobiDB-lite"/>
    </source>
</evidence>
<accession>A0A8T1QSY9</accession>
<feature type="coiled-coil region" evidence="1">
    <location>
        <begin position="171"/>
        <end position="198"/>
    </location>
</feature>
<evidence type="ECO:0008006" key="6">
    <source>
        <dbReference type="Google" id="ProtNLM"/>
    </source>
</evidence>
<evidence type="ECO:0000313" key="5">
    <source>
        <dbReference type="Proteomes" id="UP000811609"/>
    </source>
</evidence>